<reference evidence="3" key="1">
    <citation type="submission" date="2017-02" db="UniProtKB">
        <authorList>
            <consortium name="WormBaseParasite"/>
        </authorList>
    </citation>
    <scope>IDENTIFICATION</scope>
</reference>
<organism evidence="2 3">
    <name type="scientific">Ascaris lumbricoides</name>
    <name type="common">Giant roundworm</name>
    <dbReference type="NCBI Taxonomy" id="6252"/>
    <lineage>
        <taxon>Eukaryota</taxon>
        <taxon>Metazoa</taxon>
        <taxon>Ecdysozoa</taxon>
        <taxon>Nematoda</taxon>
        <taxon>Chromadorea</taxon>
        <taxon>Rhabditida</taxon>
        <taxon>Spirurina</taxon>
        <taxon>Ascaridomorpha</taxon>
        <taxon>Ascaridoidea</taxon>
        <taxon>Ascarididae</taxon>
        <taxon>Ascaris</taxon>
    </lineage>
</organism>
<dbReference type="Proteomes" id="UP000036681">
    <property type="component" value="Unplaced"/>
</dbReference>
<dbReference type="AlphaFoldDB" id="A0A0M3HLS6"/>
<evidence type="ECO:0000313" key="3">
    <source>
        <dbReference type="WBParaSite" id="ALUE_0000247101-mRNA-1"/>
    </source>
</evidence>
<name>A0A0M3HLS6_ASCLU</name>
<sequence>MLEERQRREARNMTAESVCNIKPSENKTPIQQPIPR</sequence>
<feature type="compositionally biased region" description="Polar residues" evidence="1">
    <location>
        <begin position="26"/>
        <end position="36"/>
    </location>
</feature>
<proteinExistence type="predicted"/>
<evidence type="ECO:0000256" key="1">
    <source>
        <dbReference type="SAM" id="MobiDB-lite"/>
    </source>
</evidence>
<dbReference type="WBParaSite" id="ALUE_0000247101-mRNA-1">
    <property type="protein sequence ID" value="ALUE_0000247101-mRNA-1"/>
    <property type="gene ID" value="ALUE_0000247101"/>
</dbReference>
<feature type="compositionally biased region" description="Basic and acidic residues" evidence="1">
    <location>
        <begin position="1"/>
        <end position="11"/>
    </location>
</feature>
<protein>
    <submittedName>
        <fullName evidence="3">Uncharacterized protein</fullName>
    </submittedName>
</protein>
<accession>A0A0M3HLS6</accession>
<keyword evidence="2" id="KW-1185">Reference proteome</keyword>
<evidence type="ECO:0000313" key="2">
    <source>
        <dbReference type="Proteomes" id="UP000036681"/>
    </source>
</evidence>
<feature type="region of interest" description="Disordered" evidence="1">
    <location>
        <begin position="1"/>
        <end position="36"/>
    </location>
</feature>